<organism evidence="2">
    <name type="scientific">freshwater metagenome</name>
    <dbReference type="NCBI Taxonomy" id="449393"/>
    <lineage>
        <taxon>unclassified sequences</taxon>
        <taxon>metagenomes</taxon>
        <taxon>ecological metagenomes</taxon>
    </lineage>
</organism>
<evidence type="ECO:0000256" key="1">
    <source>
        <dbReference type="SAM" id="MobiDB-lite"/>
    </source>
</evidence>
<name>A0A6J6YD37_9ZZZZ</name>
<accession>A0A6J6YD37</accession>
<sequence length="197" mass="20785">MHVAHAGGFGSHGGAGAEQGWHLGPIDQAHAGSAAQGAAARQAHLGKFPVGGATVGGAAHGDVADRLVADLFVEHVFAHQQLAGLGLERVKIDVPTAQTRAFAIDGAEPRSVDKNATALTGCYVSDHAWSGAGARRNNHDVFDTTDCRPARVEQRQPHHPKRIYEIASHAGRLPRGPACEVTRYWLCSAESWRATSP</sequence>
<protein>
    <submittedName>
        <fullName evidence="2">Unannotated protein</fullName>
    </submittedName>
</protein>
<feature type="compositionally biased region" description="Gly residues" evidence="1">
    <location>
        <begin position="7"/>
        <end position="17"/>
    </location>
</feature>
<evidence type="ECO:0000313" key="2">
    <source>
        <dbReference type="EMBL" id="CAB4803507.1"/>
    </source>
</evidence>
<feature type="region of interest" description="Disordered" evidence="1">
    <location>
        <begin position="1"/>
        <end position="23"/>
    </location>
</feature>
<reference evidence="2" key="1">
    <citation type="submission" date="2020-05" db="EMBL/GenBank/DDBJ databases">
        <authorList>
            <person name="Chiriac C."/>
            <person name="Salcher M."/>
            <person name="Ghai R."/>
            <person name="Kavagutti S V."/>
        </authorList>
    </citation>
    <scope>NUCLEOTIDE SEQUENCE</scope>
</reference>
<gene>
    <name evidence="2" type="ORF">UFOPK2992_01149</name>
</gene>
<dbReference type="EMBL" id="CAFAAI010000199">
    <property type="protein sequence ID" value="CAB4803507.1"/>
    <property type="molecule type" value="Genomic_DNA"/>
</dbReference>
<dbReference type="AlphaFoldDB" id="A0A6J6YD37"/>
<proteinExistence type="predicted"/>